<name>A0A5A7R4T6_STRAF</name>
<sequence>MVLTVRLQNSLICSSLDSSRGKAGPTYRKSRAPENHWRNLKPPIDLLLRTSPIFRVPFTHSSRSIGFLNGGQPKRARRQGPDYFLHQSCNSDEYGPGPGSEGDDIRGGLEIKTGTSDAHDLESGVLWEFPMRRDKAGPRFRSVTEVAGFRGPRHITGLRRCSVPWRGGKGPFDRER</sequence>
<proteinExistence type="predicted"/>
<accession>A0A5A7R4T6</accession>
<evidence type="ECO:0000313" key="3">
    <source>
        <dbReference type="Proteomes" id="UP000325081"/>
    </source>
</evidence>
<organism evidence="2 3">
    <name type="scientific">Striga asiatica</name>
    <name type="common">Asiatic witchweed</name>
    <name type="synonym">Buchnera asiatica</name>
    <dbReference type="NCBI Taxonomy" id="4170"/>
    <lineage>
        <taxon>Eukaryota</taxon>
        <taxon>Viridiplantae</taxon>
        <taxon>Streptophyta</taxon>
        <taxon>Embryophyta</taxon>
        <taxon>Tracheophyta</taxon>
        <taxon>Spermatophyta</taxon>
        <taxon>Magnoliopsida</taxon>
        <taxon>eudicotyledons</taxon>
        <taxon>Gunneridae</taxon>
        <taxon>Pentapetalae</taxon>
        <taxon>asterids</taxon>
        <taxon>lamiids</taxon>
        <taxon>Lamiales</taxon>
        <taxon>Orobanchaceae</taxon>
        <taxon>Buchnereae</taxon>
        <taxon>Striga</taxon>
    </lineage>
</organism>
<comment type="caution">
    <text evidence="2">The sequence shown here is derived from an EMBL/GenBank/DDBJ whole genome shotgun (WGS) entry which is preliminary data.</text>
</comment>
<dbReference type="AlphaFoldDB" id="A0A5A7R4T6"/>
<dbReference type="EMBL" id="BKCP01010292">
    <property type="protein sequence ID" value="GER52320.1"/>
    <property type="molecule type" value="Genomic_DNA"/>
</dbReference>
<feature type="region of interest" description="Disordered" evidence="1">
    <location>
        <begin position="87"/>
        <end position="115"/>
    </location>
</feature>
<evidence type="ECO:0000313" key="2">
    <source>
        <dbReference type="EMBL" id="GER52320.1"/>
    </source>
</evidence>
<evidence type="ECO:0000256" key="1">
    <source>
        <dbReference type="SAM" id="MobiDB-lite"/>
    </source>
</evidence>
<keyword evidence="3" id="KW-1185">Reference proteome</keyword>
<reference evidence="3" key="1">
    <citation type="journal article" date="2019" name="Curr. Biol.">
        <title>Genome Sequence of Striga asiatica Provides Insight into the Evolution of Plant Parasitism.</title>
        <authorList>
            <person name="Yoshida S."/>
            <person name="Kim S."/>
            <person name="Wafula E.K."/>
            <person name="Tanskanen J."/>
            <person name="Kim Y.M."/>
            <person name="Honaas L."/>
            <person name="Yang Z."/>
            <person name="Spallek T."/>
            <person name="Conn C.E."/>
            <person name="Ichihashi Y."/>
            <person name="Cheong K."/>
            <person name="Cui S."/>
            <person name="Der J.P."/>
            <person name="Gundlach H."/>
            <person name="Jiao Y."/>
            <person name="Hori C."/>
            <person name="Ishida J.K."/>
            <person name="Kasahara H."/>
            <person name="Kiba T."/>
            <person name="Kim M.S."/>
            <person name="Koo N."/>
            <person name="Laohavisit A."/>
            <person name="Lee Y.H."/>
            <person name="Lumba S."/>
            <person name="McCourt P."/>
            <person name="Mortimer J.C."/>
            <person name="Mutuku J.M."/>
            <person name="Nomura T."/>
            <person name="Sasaki-Sekimoto Y."/>
            <person name="Seto Y."/>
            <person name="Wang Y."/>
            <person name="Wakatake T."/>
            <person name="Sakakibara H."/>
            <person name="Demura T."/>
            <person name="Yamaguchi S."/>
            <person name="Yoneyama K."/>
            <person name="Manabe R.I."/>
            <person name="Nelson D.C."/>
            <person name="Schulman A.H."/>
            <person name="Timko M.P."/>
            <person name="dePamphilis C.W."/>
            <person name="Choi D."/>
            <person name="Shirasu K."/>
        </authorList>
    </citation>
    <scope>NUCLEOTIDE SEQUENCE [LARGE SCALE GENOMIC DNA]</scope>
    <source>
        <strain evidence="3">cv. UVA1</strain>
    </source>
</reference>
<dbReference type="Proteomes" id="UP000325081">
    <property type="component" value="Unassembled WGS sequence"/>
</dbReference>
<protein>
    <submittedName>
        <fullName evidence="2">FAD/NAD(P)-binding oxidoreductase family protein</fullName>
    </submittedName>
</protein>
<gene>
    <name evidence="2" type="ORF">STAS_29778</name>
</gene>